<sequence length="134" mass="16192">MHNILLYLYHNICAASNMGQLVRVRHHLYCIFINVDVVHCYGYQYYERNHVIQRGEEPDLPLHSITQPVQVYTISVCICVNSYILYCIKRVDIYIFYNTFITHISIFYYLIITEKIKYSIDRIAYETYNREIYL</sequence>
<evidence type="ECO:0000313" key="3">
    <source>
        <dbReference type="Proteomes" id="UP001154329"/>
    </source>
</evidence>
<dbReference type="AlphaFoldDB" id="A0A9P0IL08"/>
<reference evidence="2" key="1">
    <citation type="submission" date="2022-02" db="EMBL/GenBank/DDBJ databases">
        <authorList>
            <person name="King R."/>
        </authorList>
    </citation>
    <scope>NUCLEOTIDE SEQUENCE</scope>
</reference>
<evidence type="ECO:0000256" key="1">
    <source>
        <dbReference type="SAM" id="Phobius"/>
    </source>
</evidence>
<reference evidence="2" key="2">
    <citation type="submission" date="2022-10" db="EMBL/GenBank/DDBJ databases">
        <authorList>
            <consortium name="ENA_rothamsted_submissions"/>
            <consortium name="culmorum"/>
            <person name="King R."/>
        </authorList>
    </citation>
    <scope>NUCLEOTIDE SEQUENCE</scope>
</reference>
<dbReference type="EMBL" id="OU899034">
    <property type="protein sequence ID" value="CAH1707686.1"/>
    <property type="molecule type" value="Genomic_DNA"/>
</dbReference>
<feature type="transmembrane region" description="Helical" evidence="1">
    <location>
        <begin position="69"/>
        <end position="88"/>
    </location>
</feature>
<keyword evidence="1" id="KW-1133">Transmembrane helix</keyword>
<organism evidence="2 3">
    <name type="scientific">Aphis gossypii</name>
    <name type="common">Cotton aphid</name>
    <dbReference type="NCBI Taxonomy" id="80765"/>
    <lineage>
        <taxon>Eukaryota</taxon>
        <taxon>Metazoa</taxon>
        <taxon>Ecdysozoa</taxon>
        <taxon>Arthropoda</taxon>
        <taxon>Hexapoda</taxon>
        <taxon>Insecta</taxon>
        <taxon>Pterygota</taxon>
        <taxon>Neoptera</taxon>
        <taxon>Paraneoptera</taxon>
        <taxon>Hemiptera</taxon>
        <taxon>Sternorrhyncha</taxon>
        <taxon>Aphidomorpha</taxon>
        <taxon>Aphidoidea</taxon>
        <taxon>Aphididae</taxon>
        <taxon>Aphidini</taxon>
        <taxon>Aphis</taxon>
        <taxon>Aphis</taxon>
    </lineage>
</organism>
<keyword evidence="1" id="KW-0812">Transmembrane</keyword>
<evidence type="ECO:0000313" key="2">
    <source>
        <dbReference type="EMBL" id="CAH1707686.1"/>
    </source>
</evidence>
<proteinExistence type="predicted"/>
<accession>A0A9P0IL08</accession>
<keyword evidence="1" id="KW-0472">Membrane</keyword>
<gene>
    <name evidence="2" type="ORF">APHIGO_LOCUS110</name>
</gene>
<protein>
    <submittedName>
        <fullName evidence="2">Uncharacterized protein</fullName>
    </submittedName>
</protein>
<dbReference type="Proteomes" id="UP001154329">
    <property type="component" value="Chromosome 1"/>
</dbReference>
<name>A0A9P0IL08_APHGO</name>
<keyword evidence="3" id="KW-1185">Reference proteome</keyword>
<feature type="transmembrane region" description="Helical" evidence="1">
    <location>
        <begin position="95"/>
        <end position="112"/>
    </location>
</feature>